<keyword evidence="3" id="KW-1185">Reference proteome</keyword>
<feature type="chain" id="PRO_5045470717" evidence="1">
    <location>
        <begin position="27"/>
        <end position="578"/>
    </location>
</feature>
<name>A0ABM9P258_9FLAO</name>
<protein>
    <submittedName>
        <fullName evidence="2">Uncharacterized protein</fullName>
    </submittedName>
</protein>
<dbReference type="Proteomes" id="UP001497514">
    <property type="component" value="Chromosome"/>
</dbReference>
<organism evidence="2 3">
    <name type="scientific">Tenacibaculum dicentrarchi</name>
    <dbReference type="NCBI Taxonomy" id="669041"/>
    <lineage>
        <taxon>Bacteria</taxon>
        <taxon>Pseudomonadati</taxon>
        <taxon>Bacteroidota</taxon>
        <taxon>Flavobacteriia</taxon>
        <taxon>Flavobacteriales</taxon>
        <taxon>Flavobacteriaceae</taxon>
        <taxon>Tenacibaculum</taxon>
    </lineage>
</organism>
<keyword evidence="1" id="KW-0732">Signal</keyword>
<feature type="signal peptide" evidence="1">
    <location>
        <begin position="1"/>
        <end position="26"/>
    </location>
</feature>
<reference evidence="2 3" key="1">
    <citation type="submission" date="2024-05" db="EMBL/GenBank/DDBJ databases">
        <authorList>
            <person name="Duchaud E."/>
        </authorList>
    </citation>
    <scope>NUCLEOTIDE SEQUENCE [LARGE SCALE GENOMIC DNA]</scope>
    <source>
        <strain evidence="2">Ena-SAMPLE-TAB-13-05-2024-13:56:06:370-140309</strain>
    </source>
</reference>
<evidence type="ECO:0000313" key="3">
    <source>
        <dbReference type="Proteomes" id="UP001497514"/>
    </source>
</evidence>
<proteinExistence type="predicted"/>
<dbReference type="EMBL" id="OZ038524">
    <property type="protein sequence ID" value="CAL2088113.1"/>
    <property type="molecule type" value="Genomic_DNA"/>
</dbReference>
<gene>
    <name evidence="2" type="ORF">TD3509T_2345</name>
</gene>
<evidence type="ECO:0000256" key="1">
    <source>
        <dbReference type="SAM" id="SignalP"/>
    </source>
</evidence>
<evidence type="ECO:0000313" key="2">
    <source>
        <dbReference type="EMBL" id="CAL2088113.1"/>
    </source>
</evidence>
<sequence length="578" mass="66082">MKKLKITMKKLIATLLFINIFVALQAQKLENKIPNTSDIVVVADADNLFKLINISEIDNSFLGEEMLKVINRKREDKISSVGGAGIAIKSNAYYFFERTDSISYHTFLVKINDKARYQAMLKSRDLKKIKKEQGYSYIQKNSELMLWNNEFLVFVKGDKHRRYFKQHTERFEKLKEEGQSMYAVKKSLSKQWILQKGFSIATNGLLTSIAVNPSFQKAKKRNAVATLWVRNYGELIADVIGSLGRGLKTSIASLMPQNGENINGVETVTANLFFNKKNANLLLEMTVSDDMKKSFKKIYNQKMNSTLINSFNHDNALAFWSVSINTEQLLLEYPAMVDKMYGGMFPKFSQEISLVGDVLSLIIDEKAMASLVTGDALFVLNGFEKKQVSYKSYKYDDNYKRKEITKTKETLMPDFTFMMGSKEEKLLTKLFKLGQKHKLVKGAKNVFELDVKKAKLPINLYAVIKNEVLYITNSKVRAIKLSVGKRSFKTRKHRKLIKKNSSVLFADVNALLAHLPKKSFRSTERKMIAFSNDNIQDVRFVVSKMKGNKIASKVELNTNGKQENTLKLLFDFINNIAK</sequence>
<accession>A0ABM9P258</accession>